<organism evidence="1 2">
    <name type="scientific">Meloidogyne enterolobii</name>
    <name type="common">Root-knot nematode worm</name>
    <name type="synonym">Meloidogyne mayaguensis</name>
    <dbReference type="NCBI Taxonomy" id="390850"/>
    <lineage>
        <taxon>Eukaryota</taxon>
        <taxon>Metazoa</taxon>
        <taxon>Ecdysozoa</taxon>
        <taxon>Nematoda</taxon>
        <taxon>Chromadorea</taxon>
        <taxon>Rhabditida</taxon>
        <taxon>Tylenchina</taxon>
        <taxon>Tylenchomorpha</taxon>
        <taxon>Tylenchoidea</taxon>
        <taxon>Meloidogynidae</taxon>
        <taxon>Meloidogyninae</taxon>
        <taxon>Meloidogyne</taxon>
    </lineage>
</organism>
<proteinExistence type="predicted"/>
<evidence type="ECO:0000313" key="2">
    <source>
        <dbReference type="Proteomes" id="UP000580250"/>
    </source>
</evidence>
<dbReference type="EMBL" id="CAJEWN010000281">
    <property type="protein sequence ID" value="CAD2176643.1"/>
    <property type="molecule type" value="Genomic_DNA"/>
</dbReference>
<dbReference type="AlphaFoldDB" id="A0A6V7VP08"/>
<name>A0A6V7VP08_MELEN</name>
<accession>A0A6V7VP08</accession>
<sequence>MMTGSMILSKLEIKNLENDHLILTTYGKIVEICLFYHSMFVFLFFKPDDHDDIVKTNIINERILAFQHTMSEQNYTNLLNNADLNLFNQSIFQNIMELYKSYFSEFNFLLKFCRETSIVERNLFIFWNVLAFTRKLIRSFVDHQYLDNYQNDINYYDQILYQRWNKDNENKRRKKAFTALSSAIATIC</sequence>
<evidence type="ECO:0000313" key="1">
    <source>
        <dbReference type="EMBL" id="CAD2176643.1"/>
    </source>
</evidence>
<dbReference type="Proteomes" id="UP000580250">
    <property type="component" value="Unassembled WGS sequence"/>
</dbReference>
<comment type="caution">
    <text evidence="1">The sequence shown here is derived from an EMBL/GenBank/DDBJ whole genome shotgun (WGS) entry which is preliminary data.</text>
</comment>
<protein>
    <submittedName>
        <fullName evidence="1">Uncharacterized protein</fullName>
    </submittedName>
</protein>
<reference evidence="1 2" key="1">
    <citation type="submission" date="2020-08" db="EMBL/GenBank/DDBJ databases">
        <authorList>
            <person name="Koutsovoulos G."/>
            <person name="Danchin GJ E."/>
        </authorList>
    </citation>
    <scope>NUCLEOTIDE SEQUENCE [LARGE SCALE GENOMIC DNA]</scope>
</reference>
<gene>
    <name evidence="1" type="ORF">MENT_LOCUS28466</name>
</gene>